<comment type="caution">
    <text evidence="3">The sequence shown here is derived from an EMBL/GenBank/DDBJ whole genome shotgun (WGS) entry which is preliminary data.</text>
</comment>
<feature type="transmembrane region" description="Helical" evidence="2">
    <location>
        <begin position="90"/>
        <end position="114"/>
    </location>
</feature>
<keyword evidence="2" id="KW-0472">Membrane</keyword>
<gene>
    <name evidence="3" type="ORF">DDE83_006343</name>
</gene>
<organism evidence="3 4">
    <name type="scientific">Stemphylium lycopersici</name>
    <name type="common">Tomato gray leaf spot disease fungus</name>
    <name type="synonym">Thyrospora lycopersici</name>
    <dbReference type="NCBI Taxonomy" id="183478"/>
    <lineage>
        <taxon>Eukaryota</taxon>
        <taxon>Fungi</taxon>
        <taxon>Dikarya</taxon>
        <taxon>Ascomycota</taxon>
        <taxon>Pezizomycotina</taxon>
        <taxon>Dothideomycetes</taxon>
        <taxon>Pleosporomycetidae</taxon>
        <taxon>Pleosporales</taxon>
        <taxon>Pleosporineae</taxon>
        <taxon>Pleosporaceae</taxon>
        <taxon>Stemphylium</taxon>
    </lineage>
</organism>
<keyword evidence="2" id="KW-1133">Transmembrane helix</keyword>
<feature type="compositionally biased region" description="Basic and acidic residues" evidence="1">
    <location>
        <begin position="266"/>
        <end position="276"/>
    </location>
</feature>
<reference evidence="4" key="1">
    <citation type="submission" date="2018-05" db="EMBL/GenBank/DDBJ databases">
        <title>Draft genome sequence of Stemphylium lycopersici strain CIDEFI 213.</title>
        <authorList>
            <person name="Medina R."/>
            <person name="Franco M.E.E."/>
            <person name="Lucentini C.G."/>
            <person name="Saparrat M.C.N."/>
            <person name="Balatti P.A."/>
        </authorList>
    </citation>
    <scope>NUCLEOTIDE SEQUENCE [LARGE SCALE GENOMIC DNA]</scope>
    <source>
        <strain evidence="4">CIDEFI 213</strain>
    </source>
</reference>
<feature type="region of interest" description="Disordered" evidence="1">
    <location>
        <begin position="178"/>
        <end position="282"/>
    </location>
</feature>
<feature type="compositionally biased region" description="Low complexity" evidence="1">
    <location>
        <begin position="250"/>
        <end position="264"/>
    </location>
</feature>
<accession>A0A364MZF2</accession>
<feature type="compositionally biased region" description="Basic and acidic residues" evidence="1">
    <location>
        <begin position="195"/>
        <end position="208"/>
    </location>
</feature>
<name>A0A364MZF2_STELY</name>
<evidence type="ECO:0000256" key="2">
    <source>
        <dbReference type="SAM" id="Phobius"/>
    </source>
</evidence>
<keyword evidence="2" id="KW-0812">Transmembrane</keyword>
<dbReference type="OrthoDB" id="3254104at2759"/>
<dbReference type="STRING" id="183478.A0A364MZF2"/>
<feature type="transmembrane region" description="Helical" evidence="2">
    <location>
        <begin position="29"/>
        <end position="51"/>
    </location>
</feature>
<evidence type="ECO:0000256" key="1">
    <source>
        <dbReference type="SAM" id="MobiDB-lite"/>
    </source>
</evidence>
<keyword evidence="4" id="KW-1185">Reference proteome</keyword>
<protein>
    <submittedName>
        <fullName evidence="3">Uncharacterized protein</fullName>
    </submittedName>
</protein>
<evidence type="ECO:0000313" key="4">
    <source>
        <dbReference type="Proteomes" id="UP000249619"/>
    </source>
</evidence>
<evidence type="ECO:0000313" key="3">
    <source>
        <dbReference type="EMBL" id="RAR07776.1"/>
    </source>
</evidence>
<dbReference type="EMBL" id="QGDH01000096">
    <property type="protein sequence ID" value="RAR07776.1"/>
    <property type="molecule type" value="Genomic_DNA"/>
</dbReference>
<feature type="compositionally biased region" description="Basic and acidic residues" evidence="1">
    <location>
        <begin position="221"/>
        <end position="235"/>
    </location>
</feature>
<feature type="transmembrane region" description="Helical" evidence="2">
    <location>
        <begin position="63"/>
        <end position="84"/>
    </location>
</feature>
<dbReference type="AlphaFoldDB" id="A0A364MZF2"/>
<proteinExistence type="predicted"/>
<dbReference type="Proteomes" id="UP000249619">
    <property type="component" value="Unassembled WGS sequence"/>
</dbReference>
<sequence>MAASWMILGGYLILPGLYAKEYELRFGRSVLTVIVVALLTAGYSFTALLCFACRNERFQADGVFLPALVSSLAGLVSIAYNLLASKAYKWATAAITGTVLSATATLIYAILCIWTYRRTHKRRQPTEPRSHLWSEEHFYTNFLRNVYPTAVPPQTQPPHVTYEHDGVHQQMVRLLQKPEDQASPDPDTTTFRIDLPGDREEREREQRSQELVGTPAQAHSDWNRSRADSRPDSLGERQAWQQWQDRGRAPTRPTSTGTGSSHSRNLSREERRREIEMGQIHP</sequence>